<evidence type="ECO:0000313" key="3">
    <source>
        <dbReference type="Proteomes" id="UP000184079"/>
    </source>
</evidence>
<feature type="signal peptide" evidence="1">
    <location>
        <begin position="1"/>
        <end position="28"/>
    </location>
</feature>
<proteinExistence type="predicted"/>
<dbReference type="RefSeq" id="WP_073006557.1">
    <property type="nucleotide sequence ID" value="NZ_FQXD01000004.1"/>
</dbReference>
<dbReference type="Proteomes" id="UP000184079">
    <property type="component" value="Unassembled WGS sequence"/>
</dbReference>
<sequence>MKLKKKIVSVATIAILAVGSIGASSATASDDLTPEVVDYAGEKQEVVEPQAVPAVVGTAFLSGAAGAAGAKVGDWVADKIIGIFSVEEDPVSSNADLDVMFD</sequence>
<evidence type="ECO:0008006" key="4">
    <source>
        <dbReference type="Google" id="ProtNLM"/>
    </source>
</evidence>
<gene>
    <name evidence="2" type="ORF">SAMN05421807_104189</name>
</gene>
<name>A0A1M5QLD4_9BACI</name>
<dbReference type="EMBL" id="FQXD01000004">
    <property type="protein sequence ID" value="SHH14907.1"/>
    <property type="molecule type" value="Genomic_DNA"/>
</dbReference>
<dbReference type="AlphaFoldDB" id="A0A1M5QLD4"/>
<evidence type="ECO:0000313" key="2">
    <source>
        <dbReference type="EMBL" id="SHH14907.1"/>
    </source>
</evidence>
<reference evidence="3" key="1">
    <citation type="submission" date="2016-11" db="EMBL/GenBank/DDBJ databases">
        <authorList>
            <person name="Varghese N."/>
            <person name="Submissions S."/>
        </authorList>
    </citation>
    <scope>NUCLEOTIDE SEQUENCE [LARGE SCALE GENOMIC DNA]</scope>
    <source>
        <strain evidence="3">CGMCC 1.6496</strain>
    </source>
</reference>
<protein>
    <recommendedName>
        <fullName evidence="4">Secreted protein</fullName>
    </recommendedName>
</protein>
<keyword evidence="1" id="KW-0732">Signal</keyword>
<keyword evidence="3" id="KW-1185">Reference proteome</keyword>
<feature type="chain" id="PRO_5013245979" description="Secreted protein" evidence="1">
    <location>
        <begin position="29"/>
        <end position="102"/>
    </location>
</feature>
<organism evidence="2 3">
    <name type="scientific">Virgibacillus chiguensis</name>
    <dbReference type="NCBI Taxonomy" id="411959"/>
    <lineage>
        <taxon>Bacteria</taxon>
        <taxon>Bacillati</taxon>
        <taxon>Bacillota</taxon>
        <taxon>Bacilli</taxon>
        <taxon>Bacillales</taxon>
        <taxon>Bacillaceae</taxon>
        <taxon>Virgibacillus</taxon>
    </lineage>
</organism>
<accession>A0A1M5QLD4</accession>
<evidence type="ECO:0000256" key="1">
    <source>
        <dbReference type="SAM" id="SignalP"/>
    </source>
</evidence>